<keyword evidence="3" id="KW-1185">Reference proteome</keyword>
<accession>A0A3P7LL50</accession>
<feature type="region of interest" description="Disordered" evidence="1">
    <location>
        <begin position="63"/>
        <end position="185"/>
    </location>
</feature>
<feature type="compositionally biased region" description="Acidic residues" evidence="1">
    <location>
        <begin position="76"/>
        <end position="87"/>
    </location>
</feature>
<evidence type="ECO:0000313" key="2">
    <source>
        <dbReference type="EMBL" id="VDM79852.1"/>
    </source>
</evidence>
<dbReference type="EMBL" id="UYYB01106581">
    <property type="protein sequence ID" value="VDM79852.1"/>
    <property type="molecule type" value="Genomic_DNA"/>
</dbReference>
<organism evidence="2 3">
    <name type="scientific">Strongylus vulgaris</name>
    <name type="common">Blood worm</name>
    <dbReference type="NCBI Taxonomy" id="40348"/>
    <lineage>
        <taxon>Eukaryota</taxon>
        <taxon>Metazoa</taxon>
        <taxon>Ecdysozoa</taxon>
        <taxon>Nematoda</taxon>
        <taxon>Chromadorea</taxon>
        <taxon>Rhabditida</taxon>
        <taxon>Rhabditina</taxon>
        <taxon>Rhabditomorpha</taxon>
        <taxon>Strongyloidea</taxon>
        <taxon>Strongylidae</taxon>
        <taxon>Strongylus</taxon>
    </lineage>
</organism>
<gene>
    <name evidence="2" type="ORF">SVUK_LOCUS14850</name>
</gene>
<dbReference type="Proteomes" id="UP000270094">
    <property type="component" value="Unassembled WGS sequence"/>
</dbReference>
<feature type="compositionally biased region" description="Polar residues" evidence="1">
    <location>
        <begin position="170"/>
        <end position="185"/>
    </location>
</feature>
<proteinExistence type="predicted"/>
<sequence>MDGRGTVGVAERWNVVVTFPDLDDDDDYYGRSFEEEVAMSPSVNEYMYQRQRMVPEFKLGSKLSDFIPEERRAPDEYGDDDMFDMEEDNAKSSKPAPPTAPSTSTALDTGPPPGLGFDQPRRNSKPIVISLGPIAGHGEEKPVIPNITNLRISEAERSEGNKSPTRKKASMTSAATLPANSSSHR</sequence>
<reference evidence="2 3" key="1">
    <citation type="submission" date="2018-11" db="EMBL/GenBank/DDBJ databases">
        <authorList>
            <consortium name="Pathogen Informatics"/>
        </authorList>
    </citation>
    <scope>NUCLEOTIDE SEQUENCE [LARGE SCALE GENOMIC DNA]</scope>
</reference>
<name>A0A3P7LL50_STRVU</name>
<protein>
    <submittedName>
        <fullName evidence="2">Uncharacterized protein</fullName>
    </submittedName>
</protein>
<evidence type="ECO:0000256" key="1">
    <source>
        <dbReference type="SAM" id="MobiDB-lite"/>
    </source>
</evidence>
<evidence type="ECO:0000313" key="3">
    <source>
        <dbReference type="Proteomes" id="UP000270094"/>
    </source>
</evidence>
<dbReference type="AlphaFoldDB" id="A0A3P7LL50"/>